<dbReference type="SUPFAM" id="SSF75005">
    <property type="entry name" value="Arabinanase/levansucrase/invertase"/>
    <property type="match status" value="1"/>
</dbReference>
<reference evidence="3" key="1">
    <citation type="submission" date="2016-10" db="EMBL/GenBank/DDBJ databases">
        <authorList>
            <person name="Varghese N."/>
            <person name="Submissions S."/>
        </authorList>
    </citation>
    <scope>NUCLEOTIDE SEQUENCE [LARGE SCALE GENOMIC DNA]</scope>
    <source>
        <strain evidence="3">DSM 44437</strain>
    </source>
</reference>
<keyword evidence="1" id="KW-0732">Signal</keyword>
<protein>
    <recommendedName>
        <fullName evidence="4">Glycosyl hydrolases family 43</fullName>
    </recommendedName>
</protein>
<gene>
    <name evidence="2" type="ORF">SAMN04488000_114111</name>
</gene>
<feature type="chain" id="PRO_5011698047" description="Glycosyl hydrolases family 43" evidence="1">
    <location>
        <begin position="27"/>
        <end position="500"/>
    </location>
</feature>
<evidence type="ECO:0000313" key="2">
    <source>
        <dbReference type="EMBL" id="SER98920.1"/>
    </source>
</evidence>
<dbReference type="PROSITE" id="PS51257">
    <property type="entry name" value="PROKAR_LIPOPROTEIN"/>
    <property type="match status" value="1"/>
</dbReference>
<dbReference type="STRING" id="65499.SAMN04488000_114111"/>
<evidence type="ECO:0008006" key="4">
    <source>
        <dbReference type="Google" id="ProtNLM"/>
    </source>
</evidence>
<dbReference type="OrthoDB" id="3657989at2"/>
<feature type="signal peptide" evidence="1">
    <location>
        <begin position="1"/>
        <end position="26"/>
    </location>
</feature>
<organism evidence="2 3">
    <name type="scientific">Lentzea albida</name>
    <dbReference type="NCBI Taxonomy" id="65499"/>
    <lineage>
        <taxon>Bacteria</taxon>
        <taxon>Bacillati</taxon>
        <taxon>Actinomycetota</taxon>
        <taxon>Actinomycetes</taxon>
        <taxon>Pseudonocardiales</taxon>
        <taxon>Pseudonocardiaceae</taxon>
        <taxon>Lentzea</taxon>
    </lineage>
</organism>
<dbReference type="Proteomes" id="UP000199503">
    <property type="component" value="Unassembled WGS sequence"/>
</dbReference>
<dbReference type="InterPro" id="IPR023296">
    <property type="entry name" value="Glyco_hydro_beta-prop_sf"/>
</dbReference>
<dbReference type="AlphaFoldDB" id="A0A1H9TNL8"/>
<dbReference type="RefSeq" id="WP_089921865.1">
    <property type="nucleotide sequence ID" value="NZ_FOFV01000014.1"/>
</dbReference>
<accession>A0A1H9TNL8</accession>
<proteinExistence type="predicted"/>
<keyword evidence="3" id="KW-1185">Reference proteome</keyword>
<sequence>MPLSRPPVALLAALTLLSAVTACTNAAVGDPIGVAVESQQPTSTKKAPPAAPPRNKITLGVENGRQSGGTVIAGAGDAPYNYAPAVMVDGDRVRAWWCSQLSAAPPGGDDILYSEGSAVGGPFSTAVPVFSGSGGSFDAMHTCDPSLIKIGDTYYMYYTGAARDNHANGSSVGVASSKDGVSWTRANGGQALLGPAGDNIRENTYGAGQQSAVYLDGWVYLMFTDTTGLASHQNGAGQYVLRSQDPTFAKGVEALGTQGFKPVTSNNSPRTRSVVEAFSADWMWIEAAGSFAIAHETDAGTTITFWNRDFTRHPFEPVVIPGPWKEGPGLLRTPEGHAVVDPRDPCGRVAIDVLRGTVEGPAGPTNIAHFGIDAVGLKGCATTSEARALNGFAVPSPERTLDVVVGGSVMRFERRSVAERFSRGVLGSRPQGVDGLKLAFTVPAGAPAVSRPDGQVGLLLDGRLWVVGSPEVATLNSSTITQVSAEKWAEYERLPDLVRR</sequence>
<dbReference type="EMBL" id="FOFV01000014">
    <property type="protein sequence ID" value="SER98920.1"/>
    <property type="molecule type" value="Genomic_DNA"/>
</dbReference>
<name>A0A1H9TNL8_9PSEU</name>
<dbReference type="Gene3D" id="2.115.10.20">
    <property type="entry name" value="Glycosyl hydrolase domain, family 43"/>
    <property type="match status" value="1"/>
</dbReference>
<evidence type="ECO:0000313" key="3">
    <source>
        <dbReference type="Proteomes" id="UP000199503"/>
    </source>
</evidence>
<evidence type="ECO:0000256" key="1">
    <source>
        <dbReference type="SAM" id="SignalP"/>
    </source>
</evidence>